<reference evidence="1" key="1">
    <citation type="submission" date="2020-04" db="EMBL/GenBank/DDBJ databases">
        <authorList>
            <person name="Chiriac C."/>
            <person name="Salcher M."/>
            <person name="Ghai R."/>
            <person name="Kavagutti S V."/>
        </authorList>
    </citation>
    <scope>NUCLEOTIDE SEQUENCE</scope>
</reference>
<sequence length="152" mass="17458">MPHSLAQTNVNPVTGIRYGIISLRSLHDDLVDDLMQHGTNLSYEYAWEEYKAENELTEEQDDIENHRQEFADGYMGDEDVYEGVYEGVTYRTTSHFGLFVFESPHVTHARLCSPCVPNCGDLDNVDLEGGYECYDVPPDWRYVSDFEQMGVM</sequence>
<organism evidence="1">
    <name type="scientific">uncultured Caudovirales phage</name>
    <dbReference type="NCBI Taxonomy" id="2100421"/>
    <lineage>
        <taxon>Viruses</taxon>
        <taxon>Duplodnaviria</taxon>
        <taxon>Heunggongvirae</taxon>
        <taxon>Uroviricota</taxon>
        <taxon>Caudoviricetes</taxon>
        <taxon>Peduoviridae</taxon>
        <taxon>Maltschvirus</taxon>
        <taxon>Maltschvirus maltsch</taxon>
    </lineage>
</organism>
<name>A0A6J5NSG0_9CAUD</name>
<gene>
    <name evidence="1" type="ORF">UFOVP785_96</name>
</gene>
<protein>
    <submittedName>
        <fullName evidence="1">Uncharacterized protein</fullName>
    </submittedName>
</protein>
<proteinExistence type="predicted"/>
<evidence type="ECO:0000313" key="1">
    <source>
        <dbReference type="EMBL" id="CAB4162720.1"/>
    </source>
</evidence>
<dbReference type="EMBL" id="LR796736">
    <property type="protein sequence ID" value="CAB4162720.1"/>
    <property type="molecule type" value="Genomic_DNA"/>
</dbReference>
<accession>A0A6J5NSG0</accession>